<name>A0A7E4VC72_PANRE</name>
<dbReference type="WBParaSite" id="Pan_g18522.t1">
    <property type="protein sequence ID" value="Pan_g18522.t1"/>
    <property type="gene ID" value="Pan_g18522"/>
</dbReference>
<dbReference type="AlphaFoldDB" id="A0A7E4VC72"/>
<sequence>MHAFGRRRSITSTRGNGPLSMAMASLRGWGDATDKNGRKTQSRTCRKSFATIHPIEQIGCSSKKVKNVFRQQVSIDPSIRQGHPVDWSPIDDDGVLEVVMPQGA</sequence>
<evidence type="ECO:0000256" key="1">
    <source>
        <dbReference type="SAM" id="MobiDB-lite"/>
    </source>
</evidence>
<reference evidence="3" key="2">
    <citation type="submission" date="2020-10" db="UniProtKB">
        <authorList>
            <consortium name="WormBaseParasite"/>
        </authorList>
    </citation>
    <scope>IDENTIFICATION</scope>
</reference>
<reference evidence="2" key="1">
    <citation type="journal article" date="2013" name="Genetics">
        <title>The draft genome and transcriptome of Panagrellus redivivus are shaped by the harsh demands of a free-living lifestyle.</title>
        <authorList>
            <person name="Srinivasan J."/>
            <person name="Dillman A.R."/>
            <person name="Macchietto M.G."/>
            <person name="Heikkinen L."/>
            <person name="Lakso M."/>
            <person name="Fracchia K.M."/>
            <person name="Antoshechkin I."/>
            <person name="Mortazavi A."/>
            <person name="Wong G."/>
            <person name="Sternberg P.W."/>
        </authorList>
    </citation>
    <scope>NUCLEOTIDE SEQUENCE [LARGE SCALE GENOMIC DNA]</scope>
    <source>
        <strain evidence="2">MT8872</strain>
    </source>
</reference>
<evidence type="ECO:0000313" key="3">
    <source>
        <dbReference type="WBParaSite" id="Pan_g18522.t1"/>
    </source>
</evidence>
<evidence type="ECO:0000313" key="2">
    <source>
        <dbReference type="Proteomes" id="UP000492821"/>
    </source>
</evidence>
<protein>
    <submittedName>
        <fullName evidence="3">SHSP domain-containing protein</fullName>
    </submittedName>
</protein>
<dbReference type="Proteomes" id="UP000492821">
    <property type="component" value="Unassembled WGS sequence"/>
</dbReference>
<keyword evidence="2" id="KW-1185">Reference proteome</keyword>
<feature type="region of interest" description="Disordered" evidence="1">
    <location>
        <begin position="1"/>
        <end position="44"/>
    </location>
</feature>
<accession>A0A7E4VC72</accession>
<proteinExistence type="predicted"/>
<organism evidence="2 3">
    <name type="scientific">Panagrellus redivivus</name>
    <name type="common">Microworm</name>
    <dbReference type="NCBI Taxonomy" id="6233"/>
    <lineage>
        <taxon>Eukaryota</taxon>
        <taxon>Metazoa</taxon>
        <taxon>Ecdysozoa</taxon>
        <taxon>Nematoda</taxon>
        <taxon>Chromadorea</taxon>
        <taxon>Rhabditida</taxon>
        <taxon>Tylenchina</taxon>
        <taxon>Panagrolaimomorpha</taxon>
        <taxon>Panagrolaimoidea</taxon>
        <taxon>Panagrolaimidae</taxon>
        <taxon>Panagrellus</taxon>
    </lineage>
</organism>